<organism evidence="8 9">
    <name type="scientific">Carbonactinospora thermoautotrophica</name>
    <dbReference type="NCBI Taxonomy" id="1469144"/>
    <lineage>
        <taxon>Bacteria</taxon>
        <taxon>Bacillati</taxon>
        <taxon>Actinomycetota</taxon>
        <taxon>Actinomycetes</taxon>
        <taxon>Kitasatosporales</taxon>
        <taxon>Carbonactinosporaceae</taxon>
        <taxon>Carbonactinospora</taxon>
    </lineage>
</organism>
<dbReference type="GO" id="GO:0006281">
    <property type="term" value="P:DNA repair"/>
    <property type="evidence" value="ECO:0007669"/>
    <property type="project" value="UniProtKB-KW"/>
</dbReference>
<dbReference type="SUPFAM" id="SSF52540">
    <property type="entry name" value="P-loop containing nucleoside triphosphate hydrolases"/>
    <property type="match status" value="1"/>
</dbReference>
<dbReference type="PANTHER" id="PTHR11059:SF0">
    <property type="entry name" value="DNA REPAIR PROTEIN RECN"/>
    <property type="match status" value="1"/>
</dbReference>
<dbReference type="InterPro" id="IPR004604">
    <property type="entry name" value="DNA_recomb/repair_RecN"/>
</dbReference>
<dbReference type="PATRIC" id="fig|1469144.9.peg.4419"/>
<comment type="similarity">
    <text evidence="1">Belongs to the RecN family.</text>
</comment>
<dbReference type="AlphaFoldDB" id="A0A132NK53"/>
<keyword evidence="5" id="KW-0067">ATP-binding</keyword>
<protein>
    <recommendedName>
        <fullName evidence="2">DNA repair protein RecN</fullName>
    </recommendedName>
    <alternativeName>
        <fullName evidence="7">Recombination protein N</fullName>
    </alternativeName>
</protein>
<evidence type="ECO:0000313" key="8">
    <source>
        <dbReference type="EMBL" id="KWX10092.1"/>
    </source>
</evidence>
<evidence type="ECO:0000256" key="3">
    <source>
        <dbReference type="ARBA" id="ARBA00022741"/>
    </source>
</evidence>
<dbReference type="Gene3D" id="3.40.50.300">
    <property type="entry name" value="P-loop containing nucleotide triphosphate hydrolases"/>
    <property type="match status" value="1"/>
</dbReference>
<dbReference type="GO" id="GO:0006310">
    <property type="term" value="P:DNA recombination"/>
    <property type="evidence" value="ECO:0007669"/>
    <property type="project" value="InterPro"/>
</dbReference>
<sequence length="140" mass="14474">GAVPRPLAKGASGGELSRVMLAVEVVFAGADPVPTFVFDEVDAGVGGKAAVEIGKRLAKLARSAQVIVVTHLPQVAAFADRHLLVVKADDGTVTRSGVIALDEEERVRELSRMLAGLEDSELARAHAEELLAAAAAAKAQ</sequence>
<evidence type="ECO:0000256" key="1">
    <source>
        <dbReference type="ARBA" id="ARBA00009441"/>
    </source>
</evidence>
<feature type="non-terminal residue" evidence="8">
    <location>
        <position position="1"/>
    </location>
</feature>
<evidence type="ECO:0000313" key="9">
    <source>
        <dbReference type="Proteomes" id="UP000070598"/>
    </source>
</evidence>
<dbReference type="Proteomes" id="UP000070598">
    <property type="component" value="Unassembled WGS sequence"/>
</dbReference>
<name>A0A132NK53_9ACTN</name>
<evidence type="ECO:0000256" key="6">
    <source>
        <dbReference type="ARBA" id="ARBA00023204"/>
    </source>
</evidence>
<dbReference type="PANTHER" id="PTHR11059">
    <property type="entry name" value="DNA REPAIR PROTEIN RECN"/>
    <property type="match status" value="1"/>
</dbReference>
<gene>
    <name evidence="8" type="ORF">TR74_05685</name>
</gene>
<accession>A0A132NK53</accession>
<dbReference type="CDD" id="cd03241">
    <property type="entry name" value="ABC_RecN"/>
    <property type="match status" value="1"/>
</dbReference>
<evidence type="ECO:0000256" key="7">
    <source>
        <dbReference type="ARBA" id="ARBA00033408"/>
    </source>
</evidence>
<evidence type="ECO:0000256" key="5">
    <source>
        <dbReference type="ARBA" id="ARBA00022840"/>
    </source>
</evidence>
<dbReference type="EMBL" id="JYIK01000625">
    <property type="protein sequence ID" value="KWX10092.1"/>
    <property type="molecule type" value="Genomic_DNA"/>
</dbReference>
<keyword evidence="3" id="KW-0547">Nucleotide-binding</keyword>
<proteinExistence type="inferred from homology"/>
<evidence type="ECO:0000256" key="2">
    <source>
        <dbReference type="ARBA" id="ARBA00021315"/>
    </source>
</evidence>
<keyword evidence="4" id="KW-0227">DNA damage</keyword>
<dbReference type="GO" id="GO:0009432">
    <property type="term" value="P:SOS response"/>
    <property type="evidence" value="ECO:0007669"/>
    <property type="project" value="TreeGrafter"/>
</dbReference>
<evidence type="ECO:0000256" key="4">
    <source>
        <dbReference type="ARBA" id="ARBA00022763"/>
    </source>
</evidence>
<comment type="caution">
    <text evidence="8">The sequence shown here is derived from an EMBL/GenBank/DDBJ whole genome shotgun (WGS) entry which is preliminary data.</text>
</comment>
<keyword evidence="6" id="KW-0234">DNA repair</keyword>
<dbReference type="GO" id="GO:0005524">
    <property type="term" value="F:ATP binding"/>
    <property type="evidence" value="ECO:0007669"/>
    <property type="project" value="UniProtKB-KW"/>
</dbReference>
<dbReference type="InterPro" id="IPR027417">
    <property type="entry name" value="P-loop_NTPase"/>
</dbReference>
<dbReference type="GO" id="GO:0043590">
    <property type="term" value="C:bacterial nucleoid"/>
    <property type="evidence" value="ECO:0007669"/>
    <property type="project" value="TreeGrafter"/>
</dbReference>
<reference evidence="9" key="1">
    <citation type="submission" date="2015-02" db="EMBL/GenBank/DDBJ databases">
        <title>Physiological reanalysis, assessment of diazotrophy, and genome sequences of multiple isolates of Streptomyces thermoautotrophicus.</title>
        <authorList>
            <person name="MacKellar D.C."/>
            <person name="Lieber L."/>
            <person name="Norman J."/>
            <person name="Bolger A."/>
            <person name="Tobin C."/>
            <person name="Murray J.W."/>
            <person name="Friesen M."/>
            <person name="Prell J."/>
        </authorList>
    </citation>
    <scope>NUCLEOTIDE SEQUENCE [LARGE SCALE GENOMIC DNA]</scope>
    <source>
        <strain evidence="9">UBT1</strain>
    </source>
</reference>